<evidence type="ECO:0000259" key="4">
    <source>
        <dbReference type="Pfam" id="PF00294"/>
    </source>
</evidence>
<dbReference type="EMBL" id="CP077062">
    <property type="protein sequence ID" value="QWZ09327.1"/>
    <property type="molecule type" value="Genomic_DNA"/>
</dbReference>
<dbReference type="RefSeq" id="WP_216941173.1">
    <property type="nucleotide sequence ID" value="NZ_CP077062.1"/>
</dbReference>
<proteinExistence type="inferred from homology"/>
<evidence type="ECO:0000313" key="5">
    <source>
        <dbReference type="EMBL" id="QWZ09327.1"/>
    </source>
</evidence>
<evidence type="ECO:0000256" key="2">
    <source>
        <dbReference type="ARBA" id="ARBA00022679"/>
    </source>
</evidence>
<dbReference type="PANTHER" id="PTHR43320:SF1">
    <property type="entry name" value="OS01G0105900 PROTEIN"/>
    <property type="match status" value="1"/>
</dbReference>
<keyword evidence="6" id="KW-1185">Reference proteome</keyword>
<keyword evidence="3 5" id="KW-0418">Kinase</keyword>
<organism evidence="5 6">
    <name type="scientific">Nocardioides panacis</name>
    <dbReference type="NCBI Taxonomy" id="2849501"/>
    <lineage>
        <taxon>Bacteria</taxon>
        <taxon>Bacillati</taxon>
        <taxon>Actinomycetota</taxon>
        <taxon>Actinomycetes</taxon>
        <taxon>Propionibacteriales</taxon>
        <taxon>Nocardioidaceae</taxon>
        <taxon>Nocardioides</taxon>
    </lineage>
</organism>
<dbReference type="GO" id="GO:0016301">
    <property type="term" value="F:kinase activity"/>
    <property type="evidence" value="ECO:0007669"/>
    <property type="project" value="UniProtKB-KW"/>
</dbReference>
<dbReference type="InterPro" id="IPR002173">
    <property type="entry name" value="Carboh/pur_kinase_PfkB_CS"/>
</dbReference>
<accession>A0A975T0T8</accession>
<feature type="domain" description="Carbohydrate kinase PfkB" evidence="4">
    <location>
        <begin position="3"/>
        <end position="252"/>
    </location>
</feature>
<dbReference type="Proteomes" id="UP000683575">
    <property type="component" value="Chromosome"/>
</dbReference>
<dbReference type="PROSITE" id="PS00584">
    <property type="entry name" value="PFKB_KINASES_2"/>
    <property type="match status" value="1"/>
</dbReference>
<protein>
    <submittedName>
        <fullName evidence="5">Carbohydrate kinase family protein</fullName>
    </submittedName>
</protein>
<dbReference type="KEGG" id="nps:KRR39_05970"/>
<evidence type="ECO:0000256" key="1">
    <source>
        <dbReference type="ARBA" id="ARBA00010688"/>
    </source>
</evidence>
<keyword evidence="2" id="KW-0808">Transferase</keyword>
<evidence type="ECO:0000256" key="3">
    <source>
        <dbReference type="ARBA" id="ARBA00022777"/>
    </source>
</evidence>
<reference evidence="5" key="1">
    <citation type="submission" date="2021-06" db="EMBL/GenBank/DDBJ databases">
        <title>Complete genome sequence of Nocardioides sp. G188.</title>
        <authorList>
            <person name="Im W.-T."/>
        </authorList>
    </citation>
    <scope>NUCLEOTIDE SEQUENCE</scope>
    <source>
        <strain evidence="5">G188</strain>
    </source>
</reference>
<sequence>MLVACLGDVMLDVIVETSGALVEDDDTPARITFAAGGQAANVATWVVALGGRARVFGPRADTGSGHLVEQALTGLGVEVWGTPTGRTGSVVSLVTGGTRSMASDPGDLSWLDDVRSGPWLDGADWLFVSGYALLRTPDPQRVVETAAVARAHGTRIAVDLSSAAMVAEFGADRFSDLCRALRPAVVFATDTEWATSAGLFGAGQFAVLVLKHGPRGASFVLGDDTDERAPDAGPVVDVTGAGDALAAGYLVGGPDLAMGAAARCVAARGAQPEPEPEDAEA</sequence>
<name>A0A975T0T8_9ACTN</name>
<evidence type="ECO:0000313" key="6">
    <source>
        <dbReference type="Proteomes" id="UP000683575"/>
    </source>
</evidence>
<dbReference type="InterPro" id="IPR052700">
    <property type="entry name" value="Carb_kinase_PfkB-like"/>
</dbReference>
<dbReference type="AlphaFoldDB" id="A0A975T0T8"/>
<dbReference type="PANTHER" id="PTHR43320">
    <property type="entry name" value="SUGAR KINASE"/>
    <property type="match status" value="1"/>
</dbReference>
<comment type="similarity">
    <text evidence="1">Belongs to the carbohydrate kinase PfkB family.</text>
</comment>
<dbReference type="Pfam" id="PF00294">
    <property type="entry name" value="PfkB"/>
    <property type="match status" value="1"/>
</dbReference>
<gene>
    <name evidence="5" type="ORF">KRR39_05970</name>
</gene>
<dbReference type="InterPro" id="IPR011611">
    <property type="entry name" value="PfkB_dom"/>
</dbReference>